<organism evidence="1 2">
    <name type="scientific">Streptococcus ratti</name>
    <dbReference type="NCBI Taxonomy" id="1341"/>
    <lineage>
        <taxon>Bacteria</taxon>
        <taxon>Bacillati</taxon>
        <taxon>Bacillota</taxon>
        <taxon>Bacilli</taxon>
        <taxon>Lactobacillales</taxon>
        <taxon>Streptococcaceae</taxon>
        <taxon>Streptococcus</taxon>
    </lineage>
</organism>
<dbReference type="PIRSF" id="PIRSF011474">
    <property type="entry name" value="Glucitol_operon_activator"/>
    <property type="match status" value="1"/>
</dbReference>
<dbReference type="AlphaFoldDB" id="A0A7X9LDU9"/>
<reference evidence="1 2" key="1">
    <citation type="submission" date="2020-04" db="EMBL/GenBank/DDBJ databases">
        <title>MicrobeNet Type strains.</title>
        <authorList>
            <person name="Nicholson A.C."/>
        </authorList>
    </citation>
    <scope>NUCLEOTIDE SEQUENCE [LARGE SCALE GENOMIC DNA]</scope>
    <source>
        <strain evidence="1 2">DSM 22768</strain>
    </source>
</reference>
<proteinExistence type="predicted"/>
<sequence length="159" mass="17819">MNAMIVLGSLVLAAYALQIMFGLRQIKHFNQVYAVLRCQGRVAIGRRAGKVKSGTIVMFALDKEGRVLDARKMQGVTVAARFKKMPAYIGKDIHYFDSYNPLVRQENKLLQTAIEDAREVFLRTEAGVYKDVPKAAPLVDVGLHAKLLLARLKLQFKKS</sequence>
<evidence type="ECO:0000313" key="2">
    <source>
        <dbReference type="Proteomes" id="UP000532121"/>
    </source>
</evidence>
<name>A0A7X9LDU9_STRRT</name>
<evidence type="ECO:0000313" key="1">
    <source>
        <dbReference type="EMBL" id="NMD48982.1"/>
    </source>
</evidence>
<gene>
    <name evidence="1" type="ORF">HHO37_04665</name>
</gene>
<comment type="caution">
    <text evidence="1">The sequence shown here is derived from an EMBL/GenBank/DDBJ whole genome shotgun (WGS) entry which is preliminary data.</text>
</comment>
<dbReference type="InterPro" id="IPR009693">
    <property type="entry name" value="Glucitol_operon_activator"/>
</dbReference>
<dbReference type="RefSeq" id="WP_193523361.1">
    <property type="nucleotide sequence ID" value="NZ_JABASA010000007.1"/>
</dbReference>
<accession>A0A7X9LDU9</accession>
<protein>
    <submittedName>
        <fullName evidence="1">Transcriptional regulator</fullName>
    </submittedName>
</protein>
<dbReference type="Proteomes" id="UP000532121">
    <property type="component" value="Unassembled WGS sequence"/>
</dbReference>
<dbReference type="Pfam" id="PF06923">
    <property type="entry name" value="GutM"/>
    <property type="match status" value="1"/>
</dbReference>
<dbReference type="EMBL" id="JABASA010000007">
    <property type="protein sequence ID" value="NMD48982.1"/>
    <property type="molecule type" value="Genomic_DNA"/>
</dbReference>